<keyword evidence="2" id="KW-1185">Reference proteome</keyword>
<comment type="caution">
    <text evidence="1">The sequence shown here is derived from an EMBL/GenBank/DDBJ whole genome shotgun (WGS) entry which is preliminary data.</text>
</comment>
<evidence type="ECO:0000313" key="2">
    <source>
        <dbReference type="Proteomes" id="UP001357485"/>
    </source>
</evidence>
<feature type="non-terminal residue" evidence="1">
    <location>
        <position position="169"/>
    </location>
</feature>
<dbReference type="EMBL" id="JAVRRA010011747">
    <property type="protein sequence ID" value="KAK5239858.1"/>
    <property type="molecule type" value="Genomic_DNA"/>
</dbReference>
<name>A0ABR0LSA3_9PEZI</name>
<accession>A0ABR0LSA3</accession>
<gene>
    <name evidence="1" type="ORF">LTR16_011426</name>
</gene>
<evidence type="ECO:0000313" key="1">
    <source>
        <dbReference type="EMBL" id="KAK5239858.1"/>
    </source>
</evidence>
<sequence length="169" mass="18455">DRLSSLLKERSPTAIIVKNVVGEAETTLRMSKYPGLCYNSWAISDKNLEKCTYTDAGSVVDNFRGIEYRAYIDEPLQLVRDLVSKVPGRQGIHVHAENEKQTSYQTWSISVDGTLNGLTKADLVAAFPDRIPDLAAAAAFDSYGVELITHPYSCATAARDDIAAVVSSL</sequence>
<organism evidence="1 2">
    <name type="scientific">Cryomyces antarcticus</name>
    <dbReference type="NCBI Taxonomy" id="329879"/>
    <lineage>
        <taxon>Eukaryota</taxon>
        <taxon>Fungi</taxon>
        <taxon>Dikarya</taxon>
        <taxon>Ascomycota</taxon>
        <taxon>Pezizomycotina</taxon>
        <taxon>Dothideomycetes</taxon>
        <taxon>Dothideomycetes incertae sedis</taxon>
        <taxon>Cryomyces</taxon>
    </lineage>
</organism>
<feature type="non-terminal residue" evidence="1">
    <location>
        <position position="1"/>
    </location>
</feature>
<reference evidence="1 2" key="1">
    <citation type="submission" date="2023-08" db="EMBL/GenBank/DDBJ databases">
        <title>Black Yeasts Isolated from many extreme environments.</title>
        <authorList>
            <person name="Coleine C."/>
            <person name="Stajich J.E."/>
            <person name="Selbmann L."/>
        </authorList>
    </citation>
    <scope>NUCLEOTIDE SEQUENCE [LARGE SCALE GENOMIC DNA]</scope>
    <source>
        <strain evidence="1 2">CCFEE 536</strain>
    </source>
</reference>
<protein>
    <submittedName>
        <fullName evidence="1">Uncharacterized protein</fullName>
    </submittedName>
</protein>
<proteinExistence type="predicted"/>
<dbReference type="Proteomes" id="UP001357485">
    <property type="component" value="Unassembled WGS sequence"/>
</dbReference>